<dbReference type="Gene3D" id="3.10.180.10">
    <property type="entry name" value="2,3-Dihydroxybiphenyl 1,2-Dioxygenase, domain 1"/>
    <property type="match status" value="1"/>
</dbReference>
<dbReference type="EMBL" id="AP022567">
    <property type="protein sequence ID" value="BBX31708.1"/>
    <property type="molecule type" value="Genomic_DNA"/>
</dbReference>
<dbReference type="Proteomes" id="UP000465622">
    <property type="component" value="Chromosome"/>
</dbReference>
<dbReference type="InterPro" id="IPR004360">
    <property type="entry name" value="Glyas_Fos-R_dOase_dom"/>
</dbReference>
<reference evidence="2 3" key="1">
    <citation type="journal article" date="2019" name="Emerg. Microbes Infect.">
        <title>Comprehensive subspecies identification of 175 nontuberculous mycobacteria species based on 7547 genomic profiles.</title>
        <authorList>
            <person name="Matsumoto Y."/>
            <person name="Kinjo T."/>
            <person name="Motooka D."/>
            <person name="Nabeya D."/>
            <person name="Jung N."/>
            <person name="Uechi K."/>
            <person name="Horii T."/>
            <person name="Iida T."/>
            <person name="Fujita J."/>
            <person name="Nakamura S."/>
        </authorList>
    </citation>
    <scope>NUCLEOTIDE SEQUENCE [LARGE SCALE GENOMIC DNA]</scope>
    <source>
        <strain evidence="2 3">JCM 12375</strain>
    </source>
</reference>
<dbReference type="InterPro" id="IPR037523">
    <property type="entry name" value="VOC_core"/>
</dbReference>
<protein>
    <recommendedName>
        <fullName evidence="1">VOC domain-containing protein</fullName>
    </recommendedName>
</protein>
<dbReference type="InterPro" id="IPR029068">
    <property type="entry name" value="Glyas_Bleomycin-R_OHBP_Dase"/>
</dbReference>
<keyword evidence="3" id="KW-1185">Reference proteome</keyword>
<evidence type="ECO:0000313" key="2">
    <source>
        <dbReference type="EMBL" id="BBX31708.1"/>
    </source>
</evidence>
<dbReference type="RefSeq" id="WP_036433810.1">
    <property type="nucleotide sequence ID" value="NZ_AP022567.1"/>
</dbReference>
<name>A0ABN5Y0D2_MYCME</name>
<feature type="domain" description="VOC" evidence="1">
    <location>
        <begin position="8"/>
        <end position="125"/>
    </location>
</feature>
<gene>
    <name evidence="2" type="ORF">MMAGJ_09900</name>
</gene>
<dbReference type="SUPFAM" id="SSF54593">
    <property type="entry name" value="Glyoxalase/Bleomycin resistance protein/Dihydroxybiphenyl dioxygenase"/>
    <property type="match status" value="1"/>
</dbReference>
<proteinExistence type="predicted"/>
<accession>A0ABN5Y0D2</accession>
<dbReference type="PROSITE" id="PS51819">
    <property type="entry name" value="VOC"/>
    <property type="match status" value="1"/>
</dbReference>
<evidence type="ECO:0000259" key="1">
    <source>
        <dbReference type="PROSITE" id="PS51819"/>
    </source>
</evidence>
<dbReference type="Pfam" id="PF00903">
    <property type="entry name" value="Glyoxalase"/>
    <property type="match status" value="1"/>
</dbReference>
<organism evidence="2 3">
    <name type="scientific">Mycolicibacterium mageritense</name>
    <name type="common">Mycobacterium mageritense</name>
    <dbReference type="NCBI Taxonomy" id="53462"/>
    <lineage>
        <taxon>Bacteria</taxon>
        <taxon>Bacillati</taxon>
        <taxon>Actinomycetota</taxon>
        <taxon>Actinomycetes</taxon>
        <taxon>Mycobacteriales</taxon>
        <taxon>Mycobacteriaceae</taxon>
        <taxon>Mycolicibacterium</taxon>
    </lineage>
</organism>
<evidence type="ECO:0000313" key="3">
    <source>
        <dbReference type="Proteomes" id="UP000465622"/>
    </source>
</evidence>
<sequence length="141" mass="15838">MDNEINVTVASCVVRVTDLDRSVEFYRDVFSCHVGIQSEDMALLLTTKGFQIYLHVKEPFLARGIGVLGVQHLVWSTDSKSDLEQITRRLQDYDPAAYLHTDDATGLTFLDACGPDAERIIITYPSPHELPRTAIADRLRS</sequence>